<evidence type="ECO:0000313" key="5">
    <source>
        <dbReference type="EMBL" id="SPR01945.1"/>
    </source>
</evidence>
<evidence type="ECO:0000256" key="1">
    <source>
        <dbReference type="ARBA" id="ARBA00004123"/>
    </source>
</evidence>
<dbReference type="Proteomes" id="UP000290189">
    <property type="component" value="Unassembled WGS sequence"/>
</dbReference>
<name>A0A3P3YNZ8_PLABS</name>
<sequence>MIRSIAYQAVRAISESIAHAARSGQRRRHQMCPRRRDDAVSPDVGDVGDAEYEVEAVLECKVVDGVLYYLVDWEGYGPESRTWEPADGLVNAMAKILEYQGRLRARLNAKQFNKT</sequence>
<evidence type="ECO:0000259" key="4">
    <source>
        <dbReference type="PROSITE" id="PS50013"/>
    </source>
</evidence>
<keyword evidence="5" id="KW-0496">Mitochondrion</keyword>
<feature type="domain" description="Chromo" evidence="4">
    <location>
        <begin position="52"/>
        <end position="111"/>
    </location>
</feature>
<dbReference type="CDD" id="cd00024">
    <property type="entry name" value="CD_CSD"/>
    <property type="match status" value="1"/>
</dbReference>
<evidence type="ECO:0000256" key="2">
    <source>
        <dbReference type="ARBA" id="ARBA00023242"/>
    </source>
</evidence>
<dbReference type="SMART" id="SM00298">
    <property type="entry name" value="CHROMO"/>
    <property type="match status" value="1"/>
</dbReference>
<evidence type="ECO:0000256" key="3">
    <source>
        <dbReference type="SAM" id="MobiDB-lite"/>
    </source>
</evidence>
<geneLocation type="mitochondrion" evidence="5"/>
<dbReference type="AlphaFoldDB" id="A0A3P3YNZ8"/>
<gene>
    <name evidence="5" type="ORF">PLBR_LOCUS9160</name>
</gene>
<dbReference type="InterPro" id="IPR016197">
    <property type="entry name" value="Chromo-like_dom_sf"/>
</dbReference>
<dbReference type="InterPro" id="IPR000953">
    <property type="entry name" value="Chromo/chromo_shadow_dom"/>
</dbReference>
<dbReference type="PROSITE" id="PS50013">
    <property type="entry name" value="CHROMO_2"/>
    <property type="match status" value="1"/>
</dbReference>
<feature type="compositionally biased region" description="Basic residues" evidence="3">
    <location>
        <begin position="24"/>
        <end position="33"/>
    </location>
</feature>
<dbReference type="SUPFAM" id="SSF54160">
    <property type="entry name" value="Chromo domain-like"/>
    <property type="match status" value="1"/>
</dbReference>
<keyword evidence="2" id="KW-0539">Nucleus</keyword>
<comment type="subcellular location">
    <subcellularLocation>
        <location evidence="1">Nucleus</location>
    </subcellularLocation>
</comment>
<protein>
    <recommendedName>
        <fullName evidence="4">Chromo domain-containing protein</fullName>
    </recommendedName>
</protein>
<evidence type="ECO:0000313" key="6">
    <source>
        <dbReference type="Proteomes" id="UP000290189"/>
    </source>
</evidence>
<dbReference type="InterPro" id="IPR023780">
    <property type="entry name" value="Chromo_domain"/>
</dbReference>
<reference evidence="5 6" key="1">
    <citation type="submission" date="2018-03" db="EMBL/GenBank/DDBJ databases">
        <authorList>
            <person name="Fogelqvist J."/>
        </authorList>
    </citation>
    <scope>NUCLEOTIDE SEQUENCE [LARGE SCALE GENOMIC DNA]</scope>
</reference>
<dbReference type="Pfam" id="PF00385">
    <property type="entry name" value="Chromo"/>
    <property type="match status" value="1"/>
</dbReference>
<organism evidence="5 6">
    <name type="scientific">Plasmodiophora brassicae</name>
    <name type="common">Clubroot disease agent</name>
    <dbReference type="NCBI Taxonomy" id="37360"/>
    <lineage>
        <taxon>Eukaryota</taxon>
        <taxon>Sar</taxon>
        <taxon>Rhizaria</taxon>
        <taxon>Endomyxa</taxon>
        <taxon>Phytomyxea</taxon>
        <taxon>Plasmodiophorida</taxon>
        <taxon>Plasmodiophoridae</taxon>
        <taxon>Plasmodiophora</taxon>
    </lineage>
</organism>
<feature type="region of interest" description="Disordered" evidence="3">
    <location>
        <begin position="21"/>
        <end position="43"/>
    </location>
</feature>
<dbReference type="GO" id="GO:0005634">
    <property type="term" value="C:nucleus"/>
    <property type="evidence" value="ECO:0007669"/>
    <property type="project" value="UniProtKB-SubCell"/>
</dbReference>
<dbReference type="EMBL" id="OVEO01000019">
    <property type="protein sequence ID" value="SPR01945.1"/>
    <property type="molecule type" value="Genomic_DNA"/>
</dbReference>
<accession>A0A3P3YNZ8</accession>
<proteinExistence type="predicted"/>
<dbReference type="Gene3D" id="2.40.50.40">
    <property type="match status" value="1"/>
</dbReference>
<dbReference type="InterPro" id="IPR051219">
    <property type="entry name" value="Heterochromatin_chromo-domain"/>
</dbReference>
<dbReference type="PANTHER" id="PTHR22812">
    <property type="entry name" value="CHROMOBOX PROTEIN"/>
    <property type="match status" value="1"/>
</dbReference>